<gene>
    <name evidence="2" type="ORF">GIB67_011269</name>
</gene>
<evidence type="ECO:0000313" key="3">
    <source>
        <dbReference type="Proteomes" id="UP000541444"/>
    </source>
</evidence>
<dbReference type="PANTHER" id="PTHR23024:SF577">
    <property type="entry name" value="CARBOXYLESTERASE 2-RELATED"/>
    <property type="match status" value="1"/>
</dbReference>
<accession>A0A7J7N9U7</accession>
<dbReference type="SUPFAM" id="SSF53474">
    <property type="entry name" value="alpha/beta-Hydrolases"/>
    <property type="match status" value="1"/>
</dbReference>
<dbReference type="EMBL" id="JACGCM010000954">
    <property type="protein sequence ID" value="KAF6163945.1"/>
    <property type="molecule type" value="Genomic_DNA"/>
</dbReference>
<dbReference type="GO" id="GO:0016787">
    <property type="term" value="F:hydrolase activity"/>
    <property type="evidence" value="ECO:0007669"/>
    <property type="project" value="InterPro"/>
</dbReference>
<sequence>MDSSNANEAIFEFFPFLRIHQDGQVERLLGTDVVPSSVDTQTNVSSKDIVIDPETGLSARIYLPEITNPSQKLPLLIYFHGGGFCIESAFSPTYHNYLNLMVSKANIVVMSVNYRLAPEFPLPIGFNDSWAAIHWVARHSSTESWLRDYVDFDRVFLGGDSAGGNIAHNMAIRAGDNEHEQKLPDSMNILGVVLFHPYFWGEKRIGSEDVASPQITTKLMTDMWIFATSKNTGIDDPHINPFVATAPSLSQLGCRRVLVFIAEKDVLRDRGQLYYEILKKSGWRGNVEIMEIEGEDHVFHIFNPTSNAFFASSRE</sequence>
<dbReference type="Pfam" id="PF07859">
    <property type="entry name" value="Abhydrolase_3"/>
    <property type="match status" value="1"/>
</dbReference>
<evidence type="ECO:0000259" key="1">
    <source>
        <dbReference type="Pfam" id="PF07859"/>
    </source>
</evidence>
<name>A0A7J7N9U7_9MAGN</name>
<dbReference type="InterPro" id="IPR029058">
    <property type="entry name" value="AB_hydrolase_fold"/>
</dbReference>
<protein>
    <recommendedName>
        <fullName evidence="1">Alpha/beta hydrolase fold-3 domain-containing protein</fullName>
    </recommendedName>
</protein>
<feature type="domain" description="Alpha/beta hydrolase fold-3" evidence="1">
    <location>
        <begin position="76"/>
        <end position="300"/>
    </location>
</feature>
<dbReference type="Proteomes" id="UP000541444">
    <property type="component" value="Unassembled WGS sequence"/>
</dbReference>
<comment type="caution">
    <text evidence="2">The sequence shown here is derived from an EMBL/GenBank/DDBJ whole genome shotgun (WGS) entry which is preliminary data.</text>
</comment>
<evidence type="ECO:0000313" key="2">
    <source>
        <dbReference type="EMBL" id="KAF6163945.1"/>
    </source>
</evidence>
<organism evidence="2 3">
    <name type="scientific">Kingdonia uniflora</name>
    <dbReference type="NCBI Taxonomy" id="39325"/>
    <lineage>
        <taxon>Eukaryota</taxon>
        <taxon>Viridiplantae</taxon>
        <taxon>Streptophyta</taxon>
        <taxon>Embryophyta</taxon>
        <taxon>Tracheophyta</taxon>
        <taxon>Spermatophyta</taxon>
        <taxon>Magnoliopsida</taxon>
        <taxon>Ranunculales</taxon>
        <taxon>Circaeasteraceae</taxon>
        <taxon>Kingdonia</taxon>
    </lineage>
</organism>
<keyword evidence="3" id="KW-1185">Reference proteome</keyword>
<dbReference type="InterPro" id="IPR050466">
    <property type="entry name" value="Carboxylest/Gibb_receptor"/>
</dbReference>
<dbReference type="AlphaFoldDB" id="A0A7J7N9U7"/>
<reference evidence="2 3" key="1">
    <citation type="journal article" date="2020" name="IScience">
        <title>Genome Sequencing of the Endangered Kingdonia uniflora (Circaeasteraceae, Ranunculales) Reveals Potential Mechanisms of Evolutionary Specialization.</title>
        <authorList>
            <person name="Sun Y."/>
            <person name="Deng T."/>
            <person name="Zhang A."/>
            <person name="Moore M.J."/>
            <person name="Landis J.B."/>
            <person name="Lin N."/>
            <person name="Zhang H."/>
            <person name="Zhang X."/>
            <person name="Huang J."/>
            <person name="Zhang X."/>
            <person name="Sun H."/>
            <person name="Wang H."/>
        </authorList>
    </citation>
    <scope>NUCLEOTIDE SEQUENCE [LARGE SCALE GENOMIC DNA]</scope>
    <source>
        <strain evidence="2">TB1705</strain>
        <tissue evidence="2">Leaf</tissue>
    </source>
</reference>
<dbReference type="OrthoDB" id="408631at2759"/>
<proteinExistence type="predicted"/>
<dbReference type="Gene3D" id="3.40.50.1820">
    <property type="entry name" value="alpha/beta hydrolase"/>
    <property type="match status" value="1"/>
</dbReference>
<dbReference type="InterPro" id="IPR013094">
    <property type="entry name" value="AB_hydrolase_3"/>
</dbReference>
<dbReference type="PANTHER" id="PTHR23024">
    <property type="entry name" value="ARYLACETAMIDE DEACETYLASE"/>
    <property type="match status" value="1"/>
</dbReference>